<accession>W3WS44</accession>
<evidence type="ECO:0000259" key="2">
    <source>
        <dbReference type="PROSITE" id="PS50108"/>
    </source>
</evidence>
<feature type="compositionally biased region" description="Low complexity" evidence="1">
    <location>
        <begin position="87"/>
        <end position="99"/>
    </location>
</feature>
<dbReference type="OMA" id="NMSITRH"/>
<evidence type="ECO:0000313" key="3">
    <source>
        <dbReference type="EMBL" id="ETS75651.1"/>
    </source>
</evidence>
<dbReference type="AlphaFoldDB" id="W3WS44"/>
<dbReference type="eggNOG" id="ENOG502SQJB">
    <property type="taxonomic scope" value="Eukaryota"/>
</dbReference>
<gene>
    <name evidence="3" type="ORF">PFICI_12595</name>
</gene>
<feature type="compositionally biased region" description="Polar residues" evidence="1">
    <location>
        <begin position="157"/>
        <end position="169"/>
    </location>
</feature>
<dbReference type="RefSeq" id="XP_007839367.1">
    <property type="nucleotide sequence ID" value="XM_007841176.1"/>
</dbReference>
<dbReference type="OrthoDB" id="5237293at2759"/>
<organism evidence="3 4">
    <name type="scientific">Pestalotiopsis fici (strain W106-1 / CGMCC3.15140)</name>
    <dbReference type="NCBI Taxonomy" id="1229662"/>
    <lineage>
        <taxon>Eukaryota</taxon>
        <taxon>Fungi</taxon>
        <taxon>Dikarya</taxon>
        <taxon>Ascomycota</taxon>
        <taxon>Pezizomycotina</taxon>
        <taxon>Sordariomycetes</taxon>
        <taxon>Xylariomycetidae</taxon>
        <taxon>Amphisphaeriales</taxon>
        <taxon>Sporocadaceae</taxon>
        <taxon>Pestalotiopsis</taxon>
    </lineage>
</organism>
<feature type="region of interest" description="Disordered" evidence="1">
    <location>
        <begin position="791"/>
        <end position="824"/>
    </location>
</feature>
<feature type="region of interest" description="Disordered" evidence="1">
    <location>
        <begin position="1"/>
        <end position="208"/>
    </location>
</feature>
<feature type="compositionally biased region" description="Low complexity" evidence="1">
    <location>
        <begin position="341"/>
        <end position="352"/>
    </location>
</feature>
<dbReference type="InterPro" id="IPR000095">
    <property type="entry name" value="CRIB_dom"/>
</dbReference>
<dbReference type="HOGENOM" id="CLU_328775_0_0_1"/>
<feature type="compositionally biased region" description="Low complexity" evidence="1">
    <location>
        <begin position="112"/>
        <end position="127"/>
    </location>
</feature>
<dbReference type="KEGG" id="pfy:PFICI_12595"/>
<sequence length="838" mass="91943">MYSPLPVYTVPKKSKGWNPRKGSASFKSSDVSPPQTASSINAPSSKLFQGFNDMLDPALDGPPSPGRLRAVANQVRKNSVAEKHDSQQTNSSGSSSILSAYDRPSWEHGIESLTLSRRSSQRSTTSSMPSRERPESTQIFSKSIFNRRGKGRRESSDLGSSNASLNSTEAPADAANGQKEGSSLKSLLTRRKGGKDEEPPQTKIKISGPYNFQHVAHTEKENDSQPVRQGMDLAQDHLEMRRVHRPRKSSLMGAAPPVSYHSHYHSESFSSQQDPSAGLHVAHGSYGEPVEMRHVLPTPAVPTRSVKRTQSQDQFRVPPPRPPRSPTEYSFESPISPPPRTSSRASARPESSNGFGSFSSDRFPAGAGIRIPQPIVFPSTWEMSNQPILPRSGISTIDEDDVAPHEQRYSHAITTPDNAAWPLPAETITNVLADVPEEEENNGLSRSRMSMASNSSALRGSISVPLLRQISQPQNTPNARPPSNASETLGRFDLLAAQRALRASMDDDASDYEDELDQVDNWEDDIDYCYDHAAEADCDYAWERPSMDMARDASPSMDAMGFRYPDYGSGSTGLLSPPGRDDVPALSPVSQISNGTQNEAKTPTVVVPVTSNFSLPRRDSSAVLVRSHSHSRNVSHADSFKEAATFDLSPSLLIPGDYHQQMLLHERGELREEDEDYLVAPLSPSGSHFAQSPKTVLARCSASTTDSIFSNRHKSTTSTSTTLTRWTSTSTTNALVEGWQPEDKELVHASSFDRTAISPLPELEESHFRRDTSAERHARAQSHANFLVKSSSETTMSDHLKSSPELIKTRRRAKTTSRSHNQAPVSLGLFPSIMNNRV</sequence>
<dbReference type="PROSITE" id="PS50108">
    <property type="entry name" value="CRIB"/>
    <property type="match status" value="1"/>
</dbReference>
<keyword evidence="4" id="KW-1185">Reference proteome</keyword>
<reference evidence="4" key="1">
    <citation type="journal article" date="2015" name="BMC Genomics">
        <title>Genomic and transcriptomic analysis of the endophytic fungus Pestalotiopsis fici reveals its lifestyle and high potential for synthesis of natural products.</title>
        <authorList>
            <person name="Wang X."/>
            <person name="Zhang X."/>
            <person name="Liu L."/>
            <person name="Xiang M."/>
            <person name="Wang W."/>
            <person name="Sun X."/>
            <person name="Che Y."/>
            <person name="Guo L."/>
            <person name="Liu G."/>
            <person name="Guo L."/>
            <person name="Wang C."/>
            <person name="Yin W.B."/>
            <person name="Stadler M."/>
            <person name="Zhang X."/>
            <person name="Liu X."/>
        </authorList>
    </citation>
    <scope>NUCLEOTIDE SEQUENCE [LARGE SCALE GENOMIC DNA]</scope>
    <source>
        <strain evidence="4">W106-1 / CGMCC3.15140</strain>
    </source>
</reference>
<name>W3WS44_PESFW</name>
<evidence type="ECO:0000313" key="4">
    <source>
        <dbReference type="Proteomes" id="UP000030651"/>
    </source>
</evidence>
<dbReference type="STRING" id="1229662.W3WS44"/>
<dbReference type="EMBL" id="KI912118">
    <property type="protein sequence ID" value="ETS75651.1"/>
    <property type="molecule type" value="Genomic_DNA"/>
</dbReference>
<dbReference type="Proteomes" id="UP000030651">
    <property type="component" value="Unassembled WGS sequence"/>
</dbReference>
<feature type="domain" description="CRIB" evidence="2">
    <location>
        <begin position="206"/>
        <end position="219"/>
    </location>
</feature>
<proteinExistence type="predicted"/>
<feature type="region of interest" description="Disordered" evidence="1">
    <location>
        <begin position="298"/>
        <end position="361"/>
    </location>
</feature>
<feature type="compositionally biased region" description="Polar residues" evidence="1">
    <location>
        <begin position="25"/>
        <end position="47"/>
    </location>
</feature>
<dbReference type="InParanoid" id="W3WS44"/>
<evidence type="ECO:0000256" key="1">
    <source>
        <dbReference type="SAM" id="MobiDB-lite"/>
    </source>
</evidence>
<protein>
    <recommendedName>
        <fullName evidence="2">CRIB domain-containing protein</fullName>
    </recommendedName>
</protein>
<dbReference type="GeneID" id="19277608"/>